<dbReference type="InterPro" id="IPR002792">
    <property type="entry name" value="TRAM_dom"/>
</dbReference>
<dbReference type="InterPro" id="IPR030391">
    <property type="entry name" value="MeTrfase_TrmA_CS"/>
</dbReference>
<dbReference type="InterPro" id="IPR029063">
    <property type="entry name" value="SAM-dependent_MTases_sf"/>
</dbReference>
<dbReference type="FunFam" id="2.40.50.1070:FF:000003">
    <property type="entry name" value="23S rRNA (Uracil-5-)-methyltransferase RumA"/>
    <property type="match status" value="1"/>
</dbReference>
<sequence>MFQIGDNVLLTINDVTSEGEGVGKVEGFTVFVPKTVKGDVVKGKIISTKKTYARALLQEIIIPSENRVQPKCKIYDECGGCNLQHIEYQHQLEIKRKIVEDAICRIGGFNEIPVKHVLTAGSENYRNKMQAPVGFSDGRVIAGFYKPKSHEIVPTDNCIIQHQKGNEILKKVVQIINQLKIQPYDEREGKGIIRHIMSRVGINTGQTMLVLVVTTTDFPQKEGLVERIKKVLPDLTTLVFNINNKKTNVILGTENVVSFGKGHIEEISQGIKFKISPLSFFQVNPKGMEVLYQRAVEYAGLTGKERVIDAYCGLGSISLFMAKKAKEVLGIEIVPQAVRDAKENAKLNNIDNVTFIEGKAEDVMVDLAKKGEKYDVVVVDPPRKGCEASLLAAIKEIAPQRVVYVSCNPATLARDLKILCEEGMYTIKEVQPVDMFPHTSHVECVVFMSRVEK</sequence>
<dbReference type="STRING" id="1120989.SAMN02745227_01727"/>
<evidence type="ECO:0000256" key="3">
    <source>
        <dbReference type="ARBA" id="ARBA00022691"/>
    </source>
</evidence>
<evidence type="ECO:0000256" key="4">
    <source>
        <dbReference type="PROSITE-ProRule" id="PRU01024"/>
    </source>
</evidence>
<feature type="binding site" evidence="4">
    <location>
        <position position="311"/>
    </location>
    <ligand>
        <name>S-adenosyl-L-methionine</name>
        <dbReference type="ChEBI" id="CHEBI:59789"/>
    </ligand>
</feature>
<dbReference type="PROSITE" id="PS51687">
    <property type="entry name" value="SAM_MT_RNA_M5U"/>
    <property type="match status" value="1"/>
</dbReference>
<name>A0A1M6QEE3_9FIRM</name>
<comment type="similarity">
    <text evidence="4">Belongs to the class I-like SAM-binding methyltransferase superfamily. RNA M5U methyltransferase family.</text>
</comment>
<feature type="binding site" evidence="4">
    <location>
        <position position="282"/>
    </location>
    <ligand>
        <name>S-adenosyl-L-methionine</name>
        <dbReference type="ChEBI" id="CHEBI:59789"/>
    </ligand>
</feature>
<evidence type="ECO:0000313" key="7">
    <source>
        <dbReference type="EMBL" id="SHK18566.1"/>
    </source>
</evidence>
<keyword evidence="2 4" id="KW-0808">Transferase</keyword>
<dbReference type="InterPro" id="IPR010280">
    <property type="entry name" value="U5_MeTrfase_fam"/>
</dbReference>
<dbReference type="InterPro" id="IPR030390">
    <property type="entry name" value="MeTrfase_TrmA_AS"/>
</dbReference>
<dbReference type="FunFam" id="3.40.50.150:FF:000009">
    <property type="entry name" value="23S rRNA (Uracil(1939)-C(5))-methyltransferase RlmD"/>
    <property type="match status" value="1"/>
</dbReference>
<reference evidence="8" key="1">
    <citation type="submission" date="2016-11" db="EMBL/GenBank/DDBJ databases">
        <authorList>
            <person name="Varghese N."/>
            <person name="Submissions S."/>
        </authorList>
    </citation>
    <scope>NUCLEOTIDE SEQUENCE [LARGE SCALE GENOMIC DNA]</scope>
    <source>
        <strain evidence="8">DSM 14826</strain>
    </source>
</reference>
<dbReference type="Gene3D" id="2.40.50.1070">
    <property type="match status" value="1"/>
</dbReference>
<dbReference type="EMBL" id="FRAI01000020">
    <property type="protein sequence ID" value="SHK18566.1"/>
    <property type="molecule type" value="Genomic_DNA"/>
</dbReference>
<dbReference type="Pfam" id="PF01938">
    <property type="entry name" value="TRAM"/>
    <property type="match status" value="1"/>
</dbReference>
<dbReference type="SUPFAM" id="SSF50249">
    <property type="entry name" value="Nucleic acid-binding proteins"/>
    <property type="match status" value="1"/>
</dbReference>
<dbReference type="FunFam" id="2.40.50.140:FF:000097">
    <property type="entry name" value="23S rRNA (uracil(1939)-C(5))-methyltransferase RlmD"/>
    <property type="match status" value="1"/>
</dbReference>
<dbReference type="OrthoDB" id="9804590at2"/>
<dbReference type="Proteomes" id="UP000243547">
    <property type="component" value="Unassembled WGS sequence"/>
</dbReference>
<feature type="domain" description="TRAM" evidence="6">
    <location>
        <begin position="1"/>
        <end position="59"/>
    </location>
</feature>
<evidence type="ECO:0000259" key="6">
    <source>
        <dbReference type="PROSITE" id="PS50926"/>
    </source>
</evidence>
<evidence type="ECO:0000313" key="8">
    <source>
        <dbReference type="Proteomes" id="UP000243547"/>
    </source>
</evidence>
<dbReference type="CDD" id="cd02440">
    <property type="entry name" value="AdoMet_MTases"/>
    <property type="match status" value="1"/>
</dbReference>
<dbReference type="NCBIfam" id="TIGR00479">
    <property type="entry name" value="rumA"/>
    <property type="match status" value="1"/>
</dbReference>
<dbReference type="Gene3D" id="3.40.50.150">
    <property type="entry name" value="Vaccinia Virus protein VP39"/>
    <property type="match status" value="1"/>
</dbReference>
<dbReference type="PANTHER" id="PTHR11061:SF30">
    <property type="entry name" value="TRNA (URACIL(54)-C(5))-METHYLTRANSFERASE"/>
    <property type="match status" value="1"/>
</dbReference>
<dbReference type="SUPFAM" id="SSF53335">
    <property type="entry name" value="S-adenosyl-L-methionine-dependent methyltransferases"/>
    <property type="match status" value="1"/>
</dbReference>
<keyword evidence="8" id="KW-1185">Reference proteome</keyword>
<dbReference type="GO" id="GO:0070475">
    <property type="term" value="P:rRNA base methylation"/>
    <property type="evidence" value="ECO:0007669"/>
    <property type="project" value="TreeGrafter"/>
</dbReference>
<protein>
    <submittedName>
        <fullName evidence="7">23S rRNA (Uracil1939-C5)-methyltransferase</fullName>
    </submittedName>
</protein>
<dbReference type="RefSeq" id="WP_072907975.1">
    <property type="nucleotide sequence ID" value="NZ_FRAI01000020.1"/>
</dbReference>
<gene>
    <name evidence="7" type="ORF">SAMN02745227_01727</name>
</gene>
<feature type="binding site" evidence="4">
    <location>
        <position position="380"/>
    </location>
    <ligand>
        <name>S-adenosyl-L-methionine</name>
        <dbReference type="ChEBI" id="CHEBI:59789"/>
    </ligand>
</feature>
<dbReference type="PROSITE" id="PS01230">
    <property type="entry name" value="TRMA_1"/>
    <property type="match status" value="1"/>
</dbReference>
<keyword evidence="3 4" id="KW-0949">S-adenosyl-L-methionine</keyword>
<dbReference type="InterPro" id="IPR012340">
    <property type="entry name" value="NA-bd_OB-fold"/>
</dbReference>
<dbReference type="GO" id="GO:0070041">
    <property type="term" value="F:rRNA (uridine-C5-)-methyltransferase activity"/>
    <property type="evidence" value="ECO:0007669"/>
    <property type="project" value="UniProtKB-ARBA"/>
</dbReference>
<organism evidence="7 8">
    <name type="scientific">Anaerobranca californiensis DSM 14826</name>
    <dbReference type="NCBI Taxonomy" id="1120989"/>
    <lineage>
        <taxon>Bacteria</taxon>
        <taxon>Bacillati</taxon>
        <taxon>Bacillota</taxon>
        <taxon>Clostridia</taxon>
        <taxon>Eubacteriales</taxon>
        <taxon>Proteinivoracaceae</taxon>
        <taxon>Anaerobranca</taxon>
    </lineage>
</organism>
<dbReference type="PROSITE" id="PS50926">
    <property type="entry name" value="TRAM"/>
    <property type="match status" value="1"/>
</dbReference>
<dbReference type="PROSITE" id="PS01231">
    <property type="entry name" value="TRMA_2"/>
    <property type="match status" value="1"/>
</dbReference>
<feature type="active site" evidence="5">
    <location>
        <position position="407"/>
    </location>
</feature>
<feature type="binding site" evidence="4">
    <location>
        <position position="332"/>
    </location>
    <ligand>
        <name>S-adenosyl-L-methionine</name>
        <dbReference type="ChEBI" id="CHEBI:59789"/>
    </ligand>
</feature>
<dbReference type="PANTHER" id="PTHR11061">
    <property type="entry name" value="RNA M5U METHYLTRANSFERASE"/>
    <property type="match status" value="1"/>
</dbReference>
<keyword evidence="1 4" id="KW-0489">Methyltransferase</keyword>
<evidence type="ECO:0000256" key="2">
    <source>
        <dbReference type="ARBA" id="ARBA00022679"/>
    </source>
</evidence>
<proteinExistence type="inferred from homology"/>
<feature type="active site" description="Nucleophile" evidence="4">
    <location>
        <position position="407"/>
    </location>
</feature>
<accession>A0A1M6QEE3</accession>
<dbReference type="Pfam" id="PF05958">
    <property type="entry name" value="tRNA_U5-meth_tr"/>
    <property type="match status" value="1"/>
</dbReference>
<evidence type="ECO:0000256" key="5">
    <source>
        <dbReference type="PROSITE-ProRule" id="PRU10015"/>
    </source>
</evidence>
<evidence type="ECO:0000256" key="1">
    <source>
        <dbReference type="ARBA" id="ARBA00022603"/>
    </source>
</evidence>
<dbReference type="AlphaFoldDB" id="A0A1M6QEE3"/>
<dbReference type="Gene3D" id="2.40.50.140">
    <property type="entry name" value="Nucleic acid-binding proteins"/>
    <property type="match status" value="1"/>
</dbReference>